<dbReference type="InterPro" id="IPR011990">
    <property type="entry name" value="TPR-like_helical_dom_sf"/>
</dbReference>
<gene>
    <name evidence="3" type="ORF">HF685_03810</name>
</gene>
<evidence type="ECO:0000256" key="1">
    <source>
        <dbReference type="PROSITE-ProRule" id="PRU00339"/>
    </source>
</evidence>
<name>A0A6H2DIM6_9SPHN</name>
<dbReference type="SUPFAM" id="SSF52200">
    <property type="entry name" value="Toll/Interleukin receptor TIR domain"/>
    <property type="match status" value="1"/>
</dbReference>
<accession>A0A6H2DIM6</accession>
<reference evidence="3 4" key="1">
    <citation type="submission" date="2020-04" db="EMBL/GenBank/DDBJ databases">
        <title>Genome sequence for Sphingorhabdus sp. strain M1.</title>
        <authorList>
            <person name="Park S.-J."/>
        </authorList>
    </citation>
    <scope>NUCLEOTIDE SEQUENCE [LARGE SCALE GENOMIC DNA]</scope>
    <source>
        <strain evidence="3 4">JK6</strain>
    </source>
</reference>
<dbReference type="PANTHER" id="PTHR12558">
    <property type="entry name" value="CELL DIVISION CYCLE 16,23,27"/>
    <property type="match status" value="1"/>
</dbReference>
<dbReference type="Pfam" id="PF13676">
    <property type="entry name" value="TIR_2"/>
    <property type="match status" value="1"/>
</dbReference>
<dbReference type="SMART" id="SM00028">
    <property type="entry name" value="TPR"/>
    <property type="match status" value="4"/>
</dbReference>
<keyword evidence="4" id="KW-1185">Reference proteome</keyword>
<dbReference type="RefSeq" id="WP_168818365.1">
    <property type="nucleotide sequence ID" value="NZ_CP051217.1"/>
</dbReference>
<sequence>MTDGDQIYGKAEHTVFLSYSHADRDRAMPIIKALEDAGFRVWWDGLIKGGVHAAKETAEVLERARAVVVLWSVNSAASHWVQDEATRGRDRGCLVPVSIDGHVPPLGFGQFQFIDISGKKNRVASPEMQKVLHAVATLHDISDLPAQAPTSALPSVSRRSLIIGGTSAVLVGGAVAAWTSGILSGGAEQSSIAVLPFANIGGDPSQNYFSDGLAAEIRAELSRNKLLQVVGQTSSNNFREQLEDAADVAAKLGVSFLLAGNVRQASDRVRISAELIEGASGFNRWSKSFEKPLTNIFAVQREIAASVATALSAQIDDRGSSKEKQIGGTDSVAAFDAYLRGKDLYEAGISEETDRQALAKFEEAIATDNKYSAAYAAHSRSLAVLANQYAVGVERKNLYSEAVIAARKAVETAPEFAEAHSSLGFALGHGQLDMRAARQPYDRSYALGAGDADVLSRYAMALARFAEFDLADTIIKRSSALDPLNSRTFRSIGDISYRARRFEDAIKPYERALELNPKLSGANANMGSAHLMLGNEDKAFEFFSKEPNNLFGLPGIAIIEKRRGNDAAAQAALTKFSTDHGENSLYQQAQVFAQWNDREKAINALQQAYATGDAGMVNMFVDPALDPVRETPEFSGLLKKIGFV</sequence>
<dbReference type="NCBIfam" id="NF047558">
    <property type="entry name" value="TPR_END_plus"/>
    <property type="match status" value="1"/>
</dbReference>
<proteinExistence type="predicted"/>
<dbReference type="Gene3D" id="3.40.50.10140">
    <property type="entry name" value="Toll/interleukin-1 receptor homology (TIR) domain"/>
    <property type="match status" value="1"/>
</dbReference>
<evidence type="ECO:0000313" key="4">
    <source>
        <dbReference type="Proteomes" id="UP000501600"/>
    </source>
</evidence>
<feature type="repeat" description="TPR" evidence="1">
    <location>
        <begin position="486"/>
        <end position="519"/>
    </location>
</feature>
<organism evidence="3 4">
    <name type="scientific">Parasphingorhabdus halotolerans</name>
    <dbReference type="NCBI Taxonomy" id="2725558"/>
    <lineage>
        <taxon>Bacteria</taxon>
        <taxon>Pseudomonadati</taxon>
        <taxon>Pseudomonadota</taxon>
        <taxon>Alphaproteobacteria</taxon>
        <taxon>Sphingomonadales</taxon>
        <taxon>Sphingomonadaceae</taxon>
        <taxon>Parasphingorhabdus</taxon>
    </lineage>
</organism>
<dbReference type="Proteomes" id="UP000501600">
    <property type="component" value="Chromosome"/>
</dbReference>
<dbReference type="KEGG" id="phao:HF685_03810"/>
<dbReference type="AlphaFoldDB" id="A0A6H2DIM6"/>
<dbReference type="InterPro" id="IPR000157">
    <property type="entry name" value="TIR_dom"/>
</dbReference>
<dbReference type="PROSITE" id="PS50293">
    <property type="entry name" value="TPR_REGION"/>
    <property type="match status" value="1"/>
</dbReference>
<dbReference type="SUPFAM" id="SSF48452">
    <property type="entry name" value="TPR-like"/>
    <property type="match status" value="2"/>
</dbReference>
<evidence type="ECO:0000313" key="3">
    <source>
        <dbReference type="EMBL" id="QJB68522.1"/>
    </source>
</evidence>
<protein>
    <submittedName>
        <fullName evidence="3">TIR domain-containing protein</fullName>
    </submittedName>
</protein>
<evidence type="ECO:0000259" key="2">
    <source>
        <dbReference type="Pfam" id="PF13676"/>
    </source>
</evidence>
<dbReference type="InterPro" id="IPR019734">
    <property type="entry name" value="TPR_rpt"/>
</dbReference>
<dbReference type="Gene3D" id="1.25.40.10">
    <property type="entry name" value="Tetratricopeptide repeat domain"/>
    <property type="match status" value="1"/>
</dbReference>
<dbReference type="PROSITE" id="PS50005">
    <property type="entry name" value="TPR"/>
    <property type="match status" value="1"/>
</dbReference>
<keyword evidence="1" id="KW-0802">TPR repeat</keyword>
<dbReference type="EMBL" id="CP051217">
    <property type="protein sequence ID" value="QJB68522.1"/>
    <property type="molecule type" value="Genomic_DNA"/>
</dbReference>
<dbReference type="Gene3D" id="3.40.50.10070">
    <property type="entry name" value="TolB, N-terminal domain"/>
    <property type="match status" value="1"/>
</dbReference>
<dbReference type="GO" id="GO:0007165">
    <property type="term" value="P:signal transduction"/>
    <property type="evidence" value="ECO:0007669"/>
    <property type="project" value="InterPro"/>
</dbReference>
<feature type="domain" description="TIR" evidence="2">
    <location>
        <begin position="15"/>
        <end position="119"/>
    </location>
</feature>
<dbReference type="PANTHER" id="PTHR12558:SF13">
    <property type="entry name" value="CELL DIVISION CYCLE PROTEIN 27 HOMOLOG"/>
    <property type="match status" value="1"/>
</dbReference>
<dbReference type="InterPro" id="IPR035897">
    <property type="entry name" value="Toll_tir_struct_dom_sf"/>
</dbReference>